<name>A0A2J8LL49_PANTR</name>
<gene>
    <name evidence="1" type="ORF">CK820_G0027990</name>
</gene>
<organism evidence="1 2">
    <name type="scientific">Pan troglodytes</name>
    <name type="common">Chimpanzee</name>
    <dbReference type="NCBI Taxonomy" id="9598"/>
    <lineage>
        <taxon>Eukaryota</taxon>
        <taxon>Metazoa</taxon>
        <taxon>Chordata</taxon>
        <taxon>Craniata</taxon>
        <taxon>Vertebrata</taxon>
        <taxon>Euteleostomi</taxon>
        <taxon>Mammalia</taxon>
        <taxon>Eutheria</taxon>
        <taxon>Euarchontoglires</taxon>
        <taxon>Primates</taxon>
        <taxon>Haplorrhini</taxon>
        <taxon>Catarrhini</taxon>
        <taxon>Hominidae</taxon>
        <taxon>Pan</taxon>
    </lineage>
</organism>
<reference evidence="1 2" key="1">
    <citation type="submission" date="2017-12" db="EMBL/GenBank/DDBJ databases">
        <title>High-resolution comparative analysis of great ape genomes.</title>
        <authorList>
            <person name="Pollen A."/>
            <person name="Hastie A."/>
            <person name="Hormozdiari F."/>
            <person name="Dougherty M."/>
            <person name="Liu R."/>
            <person name="Chaisson M."/>
            <person name="Hoppe E."/>
            <person name="Hill C."/>
            <person name="Pang A."/>
            <person name="Hillier L."/>
            <person name="Baker C."/>
            <person name="Armstrong J."/>
            <person name="Shendure J."/>
            <person name="Paten B."/>
            <person name="Wilson R."/>
            <person name="Chao H."/>
            <person name="Schneider V."/>
            <person name="Ventura M."/>
            <person name="Kronenberg Z."/>
            <person name="Murali S."/>
            <person name="Gordon D."/>
            <person name="Cantsilieris S."/>
            <person name="Munson K."/>
            <person name="Nelson B."/>
            <person name="Raja A."/>
            <person name="Underwood J."/>
            <person name="Diekhans M."/>
            <person name="Fiddes I."/>
            <person name="Haussler D."/>
            <person name="Eichler E."/>
        </authorList>
    </citation>
    <scope>NUCLEOTIDE SEQUENCE [LARGE SCALE GENOMIC DNA]</scope>
    <source>
        <strain evidence="1">Yerkes chimp pedigree #C0471</strain>
    </source>
</reference>
<evidence type="ECO:0000313" key="1">
    <source>
        <dbReference type="EMBL" id="PNI47961.1"/>
    </source>
</evidence>
<comment type="caution">
    <text evidence="1">The sequence shown here is derived from an EMBL/GenBank/DDBJ whole genome shotgun (WGS) entry which is preliminary data.</text>
</comment>
<dbReference type="Proteomes" id="UP000236370">
    <property type="component" value="Unassembled WGS sequence"/>
</dbReference>
<accession>A0A2J8LL49</accession>
<sequence>MPRQSLALLSRLECCGTILAQYNIHRPSSVKLSGKLQKLKWKKGELMEVKVMELKLQKNLFSSLAVKMGERLLLF</sequence>
<dbReference type="EMBL" id="NBAG03000286">
    <property type="protein sequence ID" value="PNI47961.1"/>
    <property type="molecule type" value="Genomic_DNA"/>
</dbReference>
<proteinExistence type="predicted"/>
<protein>
    <submittedName>
        <fullName evidence="1">DYNC2LI1 isoform 8</fullName>
    </submittedName>
</protein>
<dbReference type="AlphaFoldDB" id="A0A2J8LL49"/>
<evidence type="ECO:0000313" key="2">
    <source>
        <dbReference type="Proteomes" id="UP000236370"/>
    </source>
</evidence>